<dbReference type="PANTHER" id="PTHR34305:SF1">
    <property type="entry name" value="SWIM-TYPE DOMAIN-CONTAINING PROTEIN"/>
    <property type="match status" value="1"/>
</dbReference>
<name>A0AAV5W0J8_9BILA</name>
<gene>
    <name evidence="1" type="ORF">PFISCL1PPCAC_15547</name>
</gene>
<dbReference type="Proteomes" id="UP001432322">
    <property type="component" value="Unassembled WGS sequence"/>
</dbReference>
<evidence type="ECO:0000313" key="2">
    <source>
        <dbReference type="Proteomes" id="UP001432322"/>
    </source>
</evidence>
<reference evidence="1" key="1">
    <citation type="submission" date="2023-10" db="EMBL/GenBank/DDBJ databases">
        <title>Genome assembly of Pristionchus species.</title>
        <authorList>
            <person name="Yoshida K."/>
            <person name="Sommer R.J."/>
        </authorList>
    </citation>
    <scope>NUCLEOTIDE SEQUENCE</scope>
    <source>
        <strain evidence="1">RS5133</strain>
    </source>
</reference>
<protein>
    <submittedName>
        <fullName evidence="1">Uncharacterized protein</fullName>
    </submittedName>
</protein>
<organism evidence="1 2">
    <name type="scientific">Pristionchus fissidentatus</name>
    <dbReference type="NCBI Taxonomy" id="1538716"/>
    <lineage>
        <taxon>Eukaryota</taxon>
        <taxon>Metazoa</taxon>
        <taxon>Ecdysozoa</taxon>
        <taxon>Nematoda</taxon>
        <taxon>Chromadorea</taxon>
        <taxon>Rhabditida</taxon>
        <taxon>Rhabditina</taxon>
        <taxon>Diplogasteromorpha</taxon>
        <taxon>Diplogasteroidea</taxon>
        <taxon>Neodiplogasteridae</taxon>
        <taxon>Pristionchus</taxon>
    </lineage>
</organism>
<evidence type="ECO:0000313" key="1">
    <source>
        <dbReference type="EMBL" id="GMT24250.1"/>
    </source>
</evidence>
<sequence length="246" mass="28231">MDKSTHDLFSSLFPILQSSLAPFNFSIPSGILNVLNDFLSVIDTVYSNPRHGDTVYGGIEHSFLDYYPNWPMKRGKGRYEKDGRGDNMQCSRKDTDLHPRLTPGLLLFTCSHRVVYGFTILKSSESPRHVFDVLVTRMNDGEMPRIVVYDNACHLSAYCLAREPSRFSGTSMMVDRFHSVNHKTCSRSLHLREYKGNEYLSKLNSQCCEQTNARLRDIGNILPFMALPKFRKALILFLARNQPRKK</sequence>
<dbReference type="AlphaFoldDB" id="A0AAV5W0J8"/>
<accession>A0AAV5W0J8</accession>
<comment type="caution">
    <text evidence="1">The sequence shown here is derived from an EMBL/GenBank/DDBJ whole genome shotgun (WGS) entry which is preliminary data.</text>
</comment>
<keyword evidence="2" id="KW-1185">Reference proteome</keyword>
<proteinExistence type="predicted"/>
<dbReference type="PANTHER" id="PTHR34305">
    <property type="entry name" value="EXPRESSED PROTEIN"/>
    <property type="match status" value="1"/>
</dbReference>
<dbReference type="EMBL" id="BTSY01000004">
    <property type="protein sequence ID" value="GMT24250.1"/>
    <property type="molecule type" value="Genomic_DNA"/>
</dbReference>